<evidence type="ECO:0000313" key="2">
    <source>
        <dbReference type="Proteomes" id="UP001443914"/>
    </source>
</evidence>
<dbReference type="Proteomes" id="UP001443914">
    <property type="component" value="Unassembled WGS sequence"/>
</dbReference>
<proteinExistence type="predicted"/>
<keyword evidence="2" id="KW-1185">Reference proteome</keyword>
<dbReference type="EMBL" id="JBDFQZ010000002">
    <property type="protein sequence ID" value="KAK9749597.1"/>
    <property type="molecule type" value="Genomic_DNA"/>
</dbReference>
<name>A0AAW1MVJ0_SAPOF</name>
<organism evidence="1 2">
    <name type="scientific">Saponaria officinalis</name>
    <name type="common">Common soapwort</name>
    <name type="synonym">Lychnis saponaria</name>
    <dbReference type="NCBI Taxonomy" id="3572"/>
    <lineage>
        <taxon>Eukaryota</taxon>
        <taxon>Viridiplantae</taxon>
        <taxon>Streptophyta</taxon>
        <taxon>Embryophyta</taxon>
        <taxon>Tracheophyta</taxon>
        <taxon>Spermatophyta</taxon>
        <taxon>Magnoliopsida</taxon>
        <taxon>eudicotyledons</taxon>
        <taxon>Gunneridae</taxon>
        <taxon>Pentapetalae</taxon>
        <taxon>Caryophyllales</taxon>
        <taxon>Caryophyllaceae</taxon>
        <taxon>Caryophylleae</taxon>
        <taxon>Saponaria</taxon>
    </lineage>
</organism>
<sequence>MKNVGTETIQHIVFLCPYTRAVVEGMANCFHLSIPYDEDLVLWCHKQRMSRFRKRVLSCAFKACYYGIWHQRNHARIHSELLLPRGLVRHVYNVFCLRIRMVPNLNVSAQEVSWFQHIISASM</sequence>
<dbReference type="AlphaFoldDB" id="A0AAW1MVJ0"/>
<accession>A0AAW1MVJ0</accession>
<protein>
    <submittedName>
        <fullName evidence="1">Uncharacterized protein</fullName>
    </submittedName>
</protein>
<evidence type="ECO:0000313" key="1">
    <source>
        <dbReference type="EMBL" id="KAK9749597.1"/>
    </source>
</evidence>
<gene>
    <name evidence="1" type="ORF">RND81_02G137200</name>
</gene>
<comment type="caution">
    <text evidence="1">The sequence shown here is derived from an EMBL/GenBank/DDBJ whole genome shotgun (WGS) entry which is preliminary data.</text>
</comment>
<reference evidence="1" key="1">
    <citation type="submission" date="2024-03" db="EMBL/GenBank/DDBJ databases">
        <title>WGS assembly of Saponaria officinalis var. Norfolk2.</title>
        <authorList>
            <person name="Jenkins J."/>
            <person name="Shu S."/>
            <person name="Grimwood J."/>
            <person name="Barry K."/>
            <person name="Goodstein D."/>
            <person name="Schmutz J."/>
            <person name="Leebens-Mack J."/>
            <person name="Osbourn A."/>
        </authorList>
    </citation>
    <scope>NUCLEOTIDE SEQUENCE [LARGE SCALE GENOMIC DNA]</scope>
    <source>
        <strain evidence="1">JIC</strain>
    </source>
</reference>